<accession>A0ABP9AF62</accession>
<dbReference type="InterPro" id="IPR011990">
    <property type="entry name" value="TPR-like_helical_dom_sf"/>
</dbReference>
<evidence type="ECO:0000256" key="3">
    <source>
        <dbReference type="ARBA" id="ARBA00022729"/>
    </source>
</evidence>
<proteinExistence type="inferred from homology"/>
<evidence type="ECO:0000259" key="6">
    <source>
        <dbReference type="Pfam" id="PF07980"/>
    </source>
</evidence>
<organism evidence="8 9">
    <name type="scientific">Olivibacter ginsenosidimutans</name>
    <dbReference type="NCBI Taxonomy" id="1176537"/>
    <lineage>
        <taxon>Bacteria</taxon>
        <taxon>Pseudomonadati</taxon>
        <taxon>Bacteroidota</taxon>
        <taxon>Sphingobacteriia</taxon>
        <taxon>Sphingobacteriales</taxon>
        <taxon>Sphingobacteriaceae</taxon>
        <taxon>Olivibacter</taxon>
    </lineage>
</organism>
<sequence>MTLEEVFAERQYAERFLTSVYFNLPEELGFHQWYHRNPFVGASDDMEITWSGAFGNTMNTGAWNPNNIDNNIWNFNWEGLRKANIFLEQIPNTPMDEAAKQRWIGEATFLRAFFHFLLARTHGAIPIVDRAYTQDEDFGIIKQRPIDEVAQFIAAECDVAASLLPDRITKDQLGRPCKSSALALKSRVLLYWASPLWNGNPDYKSFVNVDGENLYSGTADPARWTVAANAAEEAITTAEAAGYKLYQENADPVANYHDIFMKNYNSEVLFARNMGAYKESEGASTPNGMGGYGGYCPTQELVDAYEMENGETPIVGYEAGGKPIINERSGYVETGYATQDHPKGWYLTDTRNMYARREPRFYASIHFSGAYWRTRRIEFWNSGRDGRGGNAVDHSVTGYLVRKFSDEDVNIPQNIYTNKTWIYFRLGELYLNHAEALNEAEGPTGMVYSRVNAIRNRAGLPNLPTGLSQDQMREKIRHERRIELAMETHRYFDTRRWKIAAETDGGDFYRMSIDKGNSLTDDAFYVRTFMKKRVFDKQKHYLWPIPQGELNKTPSLVQNPGW</sequence>
<comment type="similarity">
    <text evidence="2">Belongs to the SusD family.</text>
</comment>
<evidence type="ECO:0000313" key="8">
    <source>
        <dbReference type="EMBL" id="GAA4780554.1"/>
    </source>
</evidence>
<feature type="domain" description="RagB/SusD" evidence="6">
    <location>
        <begin position="263"/>
        <end position="562"/>
    </location>
</feature>
<comment type="caution">
    <text evidence="8">The sequence shown here is derived from an EMBL/GenBank/DDBJ whole genome shotgun (WGS) entry which is preliminary data.</text>
</comment>
<dbReference type="Pfam" id="PF14322">
    <property type="entry name" value="SusD-like_3"/>
    <property type="match status" value="1"/>
</dbReference>
<evidence type="ECO:0000256" key="2">
    <source>
        <dbReference type="ARBA" id="ARBA00006275"/>
    </source>
</evidence>
<feature type="domain" description="SusD-like N-terminal" evidence="7">
    <location>
        <begin position="15"/>
        <end position="190"/>
    </location>
</feature>
<dbReference type="Pfam" id="PF07980">
    <property type="entry name" value="SusD_RagB"/>
    <property type="match status" value="1"/>
</dbReference>
<dbReference type="Gene3D" id="1.25.40.390">
    <property type="match status" value="1"/>
</dbReference>
<evidence type="ECO:0000256" key="4">
    <source>
        <dbReference type="ARBA" id="ARBA00023136"/>
    </source>
</evidence>
<dbReference type="InterPro" id="IPR033985">
    <property type="entry name" value="SusD-like_N"/>
</dbReference>
<name>A0ABP9AF62_9SPHI</name>
<keyword evidence="9" id="KW-1185">Reference proteome</keyword>
<keyword evidence="5" id="KW-0998">Cell outer membrane</keyword>
<evidence type="ECO:0000259" key="7">
    <source>
        <dbReference type="Pfam" id="PF14322"/>
    </source>
</evidence>
<comment type="subcellular location">
    <subcellularLocation>
        <location evidence="1">Cell outer membrane</location>
    </subcellularLocation>
</comment>
<reference evidence="9" key="1">
    <citation type="journal article" date="2019" name="Int. J. Syst. Evol. Microbiol.">
        <title>The Global Catalogue of Microorganisms (GCM) 10K type strain sequencing project: providing services to taxonomists for standard genome sequencing and annotation.</title>
        <authorList>
            <consortium name="The Broad Institute Genomics Platform"/>
            <consortium name="The Broad Institute Genome Sequencing Center for Infectious Disease"/>
            <person name="Wu L."/>
            <person name="Ma J."/>
        </authorList>
    </citation>
    <scope>NUCLEOTIDE SEQUENCE [LARGE SCALE GENOMIC DNA]</scope>
    <source>
        <strain evidence="9">JCM 18200</strain>
    </source>
</reference>
<evidence type="ECO:0000313" key="9">
    <source>
        <dbReference type="Proteomes" id="UP001501411"/>
    </source>
</evidence>
<keyword evidence="3" id="KW-0732">Signal</keyword>
<dbReference type="EMBL" id="BAABIQ010000003">
    <property type="protein sequence ID" value="GAA4780554.1"/>
    <property type="molecule type" value="Genomic_DNA"/>
</dbReference>
<gene>
    <name evidence="8" type="ORF">GCM10023231_04560</name>
</gene>
<protein>
    <submittedName>
        <fullName evidence="8">RagB/SusD family nutrient uptake outer membrane protein</fullName>
    </submittedName>
</protein>
<dbReference type="InterPro" id="IPR012944">
    <property type="entry name" value="SusD_RagB_dom"/>
</dbReference>
<dbReference type="Proteomes" id="UP001501411">
    <property type="component" value="Unassembled WGS sequence"/>
</dbReference>
<dbReference type="SUPFAM" id="SSF48452">
    <property type="entry name" value="TPR-like"/>
    <property type="match status" value="1"/>
</dbReference>
<evidence type="ECO:0000256" key="1">
    <source>
        <dbReference type="ARBA" id="ARBA00004442"/>
    </source>
</evidence>
<keyword evidence="4" id="KW-0472">Membrane</keyword>
<evidence type="ECO:0000256" key="5">
    <source>
        <dbReference type="ARBA" id="ARBA00023237"/>
    </source>
</evidence>